<reference evidence="1 2" key="1">
    <citation type="submission" date="2023-03" db="EMBL/GenBank/DDBJ databases">
        <title>Genome insight into feeding habits of ladybird beetles.</title>
        <authorList>
            <person name="Li H.-S."/>
            <person name="Huang Y.-H."/>
            <person name="Pang H."/>
        </authorList>
    </citation>
    <scope>NUCLEOTIDE SEQUENCE [LARGE SCALE GENOMIC DNA]</scope>
    <source>
        <strain evidence="1">SYSU_2023b</strain>
        <tissue evidence="1">Whole body</tissue>
    </source>
</reference>
<sequence length="112" mass="13368">MRLIGGLKYRDECRHMFVKLGIPALLSAYILQNLLQIKNNESQYDIHEQQHDYDTRNKSNLVPMHCRLPKYQRRVDYIAIHFYNRIPNKLKILPMDNFKRQMKNPANQGGLL</sequence>
<evidence type="ECO:0000313" key="2">
    <source>
        <dbReference type="Proteomes" id="UP001431783"/>
    </source>
</evidence>
<dbReference type="Proteomes" id="UP001431783">
    <property type="component" value="Unassembled WGS sequence"/>
</dbReference>
<keyword evidence="2" id="KW-1185">Reference proteome</keyword>
<dbReference type="AlphaFoldDB" id="A0AAW1TK73"/>
<organism evidence="1 2">
    <name type="scientific">Henosepilachna vigintioctopunctata</name>
    <dbReference type="NCBI Taxonomy" id="420089"/>
    <lineage>
        <taxon>Eukaryota</taxon>
        <taxon>Metazoa</taxon>
        <taxon>Ecdysozoa</taxon>
        <taxon>Arthropoda</taxon>
        <taxon>Hexapoda</taxon>
        <taxon>Insecta</taxon>
        <taxon>Pterygota</taxon>
        <taxon>Neoptera</taxon>
        <taxon>Endopterygota</taxon>
        <taxon>Coleoptera</taxon>
        <taxon>Polyphaga</taxon>
        <taxon>Cucujiformia</taxon>
        <taxon>Coccinelloidea</taxon>
        <taxon>Coccinellidae</taxon>
        <taxon>Epilachninae</taxon>
        <taxon>Epilachnini</taxon>
        <taxon>Henosepilachna</taxon>
    </lineage>
</organism>
<name>A0AAW1TK73_9CUCU</name>
<evidence type="ECO:0000313" key="1">
    <source>
        <dbReference type="EMBL" id="KAK9871587.1"/>
    </source>
</evidence>
<accession>A0AAW1TK73</accession>
<dbReference type="EMBL" id="JARQZJ010000006">
    <property type="protein sequence ID" value="KAK9871587.1"/>
    <property type="molecule type" value="Genomic_DNA"/>
</dbReference>
<proteinExistence type="predicted"/>
<gene>
    <name evidence="1" type="ORF">WA026_012967</name>
</gene>
<comment type="caution">
    <text evidence="1">The sequence shown here is derived from an EMBL/GenBank/DDBJ whole genome shotgun (WGS) entry which is preliminary data.</text>
</comment>
<protein>
    <submittedName>
        <fullName evidence="1">Uncharacterized protein</fullName>
    </submittedName>
</protein>